<accession>A0A5B7IF36</accession>
<keyword evidence="2" id="KW-1185">Reference proteome</keyword>
<name>A0A5B7IF36_PORTR</name>
<organism evidence="1 2">
    <name type="scientific">Portunus trituberculatus</name>
    <name type="common">Swimming crab</name>
    <name type="synonym">Neptunus trituberculatus</name>
    <dbReference type="NCBI Taxonomy" id="210409"/>
    <lineage>
        <taxon>Eukaryota</taxon>
        <taxon>Metazoa</taxon>
        <taxon>Ecdysozoa</taxon>
        <taxon>Arthropoda</taxon>
        <taxon>Crustacea</taxon>
        <taxon>Multicrustacea</taxon>
        <taxon>Malacostraca</taxon>
        <taxon>Eumalacostraca</taxon>
        <taxon>Eucarida</taxon>
        <taxon>Decapoda</taxon>
        <taxon>Pleocyemata</taxon>
        <taxon>Brachyura</taxon>
        <taxon>Eubrachyura</taxon>
        <taxon>Portunoidea</taxon>
        <taxon>Portunidae</taxon>
        <taxon>Portuninae</taxon>
        <taxon>Portunus</taxon>
    </lineage>
</organism>
<dbReference type="EMBL" id="VSRR010064136">
    <property type="protein sequence ID" value="MPC84001.1"/>
    <property type="molecule type" value="Genomic_DNA"/>
</dbReference>
<reference evidence="1 2" key="1">
    <citation type="submission" date="2019-05" db="EMBL/GenBank/DDBJ databases">
        <title>Another draft genome of Portunus trituberculatus and its Hox gene families provides insights of decapod evolution.</title>
        <authorList>
            <person name="Jeong J.-H."/>
            <person name="Song I."/>
            <person name="Kim S."/>
            <person name="Choi T."/>
            <person name="Kim D."/>
            <person name="Ryu S."/>
            <person name="Kim W."/>
        </authorList>
    </citation>
    <scope>NUCLEOTIDE SEQUENCE [LARGE SCALE GENOMIC DNA]</scope>
    <source>
        <tissue evidence="1">Muscle</tissue>
    </source>
</reference>
<evidence type="ECO:0000313" key="2">
    <source>
        <dbReference type="Proteomes" id="UP000324222"/>
    </source>
</evidence>
<proteinExistence type="predicted"/>
<comment type="caution">
    <text evidence="1">The sequence shown here is derived from an EMBL/GenBank/DDBJ whole genome shotgun (WGS) entry which is preliminary data.</text>
</comment>
<dbReference type="AlphaFoldDB" id="A0A5B7IF36"/>
<dbReference type="Proteomes" id="UP000324222">
    <property type="component" value="Unassembled WGS sequence"/>
</dbReference>
<gene>
    <name evidence="1" type="ORF">E2C01_078726</name>
</gene>
<protein>
    <submittedName>
        <fullName evidence="1">Uncharacterized protein</fullName>
    </submittedName>
</protein>
<evidence type="ECO:0000313" key="1">
    <source>
        <dbReference type="EMBL" id="MPC84001.1"/>
    </source>
</evidence>
<sequence>MLPPVPATCGPSPYLCLLEEDSPATSPVTVIELAQGPARGSQGSIGRRGSHTNNNKRVCSDVVLV</sequence>